<dbReference type="GO" id="GO:0042393">
    <property type="term" value="F:histone binding"/>
    <property type="evidence" value="ECO:0007669"/>
    <property type="project" value="TreeGrafter"/>
</dbReference>
<evidence type="ECO:0000313" key="7">
    <source>
        <dbReference type="EMBL" id="MQL95286.1"/>
    </source>
</evidence>
<dbReference type="EMBL" id="NMUH01001778">
    <property type="protein sequence ID" value="MQL95286.1"/>
    <property type="molecule type" value="Genomic_DNA"/>
</dbReference>
<feature type="compositionally biased region" description="Low complexity" evidence="6">
    <location>
        <begin position="95"/>
        <end position="104"/>
    </location>
</feature>
<gene>
    <name evidence="7" type="ORF">Taro_027951</name>
</gene>
<evidence type="ECO:0000256" key="1">
    <source>
        <dbReference type="ARBA" id="ARBA00004123"/>
    </source>
</evidence>
<keyword evidence="4" id="KW-0802">TPR repeat</keyword>
<keyword evidence="8" id="KW-1185">Reference proteome</keyword>
<feature type="region of interest" description="Disordered" evidence="6">
    <location>
        <begin position="1"/>
        <end position="27"/>
    </location>
</feature>
<dbReference type="InterPro" id="IPR011990">
    <property type="entry name" value="TPR-like_helical_dom_sf"/>
</dbReference>
<keyword evidence="3" id="KW-0677">Repeat</keyword>
<feature type="region of interest" description="Disordered" evidence="6">
    <location>
        <begin position="52"/>
        <end position="115"/>
    </location>
</feature>
<evidence type="ECO:0000256" key="3">
    <source>
        <dbReference type="ARBA" id="ARBA00022737"/>
    </source>
</evidence>
<dbReference type="InterPro" id="IPR051730">
    <property type="entry name" value="NASP-like"/>
</dbReference>
<proteinExistence type="inferred from homology"/>
<evidence type="ECO:0000256" key="5">
    <source>
        <dbReference type="ARBA" id="ARBA00023242"/>
    </source>
</evidence>
<dbReference type="SUPFAM" id="SSF48452">
    <property type="entry name" value="TPR-like"/>
    <property type="match status" value="1"/>
</dbReference>
<feature type="compositionally biased region" description="Acidic residues" evidence="6">
    <location>
        <begin position="231"/>
        <end position="251"/>
    </location>
</feature>
<feature type="compositionally biased region" description="Gly residues" evidence="6">
    <location>
        <begin position="60"/>
        <end position="77"/>
    </location>
</feature>
<feature type="region of interest" description="Disordered" evidence="6">
    <location>
        <begin position="176"/>
        <end position="251"/>
    </location>
</feature>
<sequence length="542" mass="56817">MAEAEEAAAAKTLAEEEVDARTSAVPVDNVEVDEGGLQVVAEPSAAVELEETLDAEGGGEGEVVRGSGGSPGEGAAGGSPAAGAEAGEGSGGSAASGEEAAEGSGPDDQLARADELFEKGSKAIEDGDFVEAVDCLSRALEIRAAHYGELAPECVSSYYKYGCALLYKAQEEADPLGNVPKDSSRNSGTSATVAGGESSASSRISVGNDKQDHSLGNNEEEGEGVSKKDQEDDEGSDDGGEELGEGDEDDSDLDLAWKMLDIARAIVEKCSEDSIEKVNILAALGEVAVEREDIETSLGDYQKALSILENLVEPNHRRIIELYPNIFCCSENDTVCLTFIPNLRNFRICLVLELGSKHEEAIPYCKKAITLCESRLQMLKESVMDLKSEVTTGDAASLSTSDGTDHSSSISEKEREIELIGGIFSELEKKLEDLQQLMLNPKSLLAEMLKMVASKSSAPEKCTSLSSSQMTVMNGASDSPTISTAGTDSGVTHLGVVGRGVKRASITPIPAEPSTKKPFLEPSADKADTDSSEVLGTKAEES</sequence>
<protein>
    <submittedName>
        <fullName evidence="7">Uncharacterized protein</fullName>
    </submittedName>
</protein>
<feature type="compositionally biased region" description="Basic and acidic residues" evidence="6">
    <location>
        <begin position="514"/>
        <end position="529"/>
    </location>
</feature>
<dbReference type="GO" id="GO:0034080">
    <property type="term" value="P:CENP-A containing chromatin assembly"/>
    <property type="evidence" value="ECO:0007669"/>
    <property type="project" value="TreeGrafter"/>
</dbReference>
<evidence type="ECO:0000256" key="2">
    <source>
        <dbReference type="ARBA" id="ARBA00008402"/>
    </source>
</evidence>
<name>A0A843VJK4_COLES</name>
<feature type="region of interest" description="Disordered" evidence="6">
    <location>
        <begin position="502"/>
        <end position="542"/>
    </location>
</feature>
<dbReference type="AlphaFoldDB" id="A0A843VJK4"/>
<organism evidence="7 8">
    <name type="scientific">Colocasia esculenta</name>
    <name type="common">Wild taro</name>
    <name type="synonym">Arum esculentum</name>
    <dbReference type="NCBI Taxonomy" id="4460"/>
    <lineage>
        <taxon>Eukaryota</taxon>
        <taxon>Viridiplantae</taxon>
        <taxon>Streptophyta</taxon>
        <taxon>Embryophyta</taxon>
        <taxon>Tracheophyta</taxon>
        <taxon>Spermatophyta</taxon>
        <taxon>Magnoliopsida</taxon>
        <taxon>Liliopsida</taxon>
        <taxon>Araceae</taxon>
        <taxon>Aroideae</taxon>
        <taxon>Colocasieae</taxon>
        <taxon>Colocasia</taxon>
    </lineage>
</organism>
<dbReference type="Proteomes" id="UP000652761">
    <property type="component" value="Unassembled WGS sequence"/>
</dbReference>
<dbReference type="PANTHER" id="PTHR15081:SF1">
    <property type="entry name" value="NUCLEAR AUTOANTIGENIC SPERM PROTEIN"/>
    <property type="match status" value="1"/>
</dbReference>
<accession>A0A843VJK4</accession>
<evidence type="ECO:0000313" key="8">
    <source>
        <dbReference type="Proteomes" id="UP000652761"/>
    </source>
</evidence>
<dbReference type="InterPro" id="IPR019734">
    <property type="entry name" value="TPR_rpt"/>
</dbReference>
<keyword evidence="5" id="KW-0539">Nucleus</keyword>
<dbReference type="GO" id="GO:0006335">
    <property type="term" value="P:DNA replication-dependent chromatin assembly"/>
    <property type="evidence" value="ECO:0007669"/>
    <property type="project" value="TreeGrafter"/>
</dbReference>
<reference evidence="7" key="1">
    <citation type="submission" date="2017-07" db="EMBL/GenBank/DDBJ databases">
        <title>Taro Niue Genome Assembly and Annotation.</title>
        <authorList>
            <person name="Atibalentja N."/>
            <person name="Keating K."/>
            <person name="Fields C.J."/>
        </authorList>
    </citation>
    <scope>NUCLEOTIDE SEQUENCE</scope>
    <source>
        <strain evidence="7">Niue_2</strain>
        <tissue evidence="7">Leaf</tissue>
    </source>
</reference>
<evidence type="ECO:0000256" key="4">
    <source>
        <dbReference type="ARBA" id="ARBA00022803"/>
    </source>
</evidence>
<dbReference type="PANTHER" id="PTHR15081">
    <property type="entry name" value="NUCLEAR AUTOANTIGENIC SPERM PROTEIN NASP -RELATED"/>
    <property type="match status" value="1"/>
</dbReference>
<dbReference type="OrthoDB" id="5587616at2759"/>
<dbReference type="SMART" id="SM00028">
    <property type="entry name" value="TPR"/>
    <property type="match status" value="3"/>
</dbReference>
<dbReference type="Gene3D" id="1.25.40.10">
    <property type="entry name" value="Tetratricopeptide repeat domain"/>
    <property type="match status" value="2"/>
</dbReference>
<evidence type="ECO:0000256" key="6">
    <source>
        <dbReference type="SAM" id="MobiDB-lite"/>
    </source>
</evidence>
<feature type="compositionally biased region" description="Polar residues" evidence="6">
    <location>
        <begin position="185"/>
        <end position="205"/>
    </location>
</feature>
<dbReference type="GO" id="GO:0005654">
    <property type="term" value="C:nucleoplasm"/>
    <property type="evidence" value="ECO:0007669"/>
    <property type="project" value="TreeGrafter"/>
</dbReference>
<comment type="subcellular location">
    <subcellularLocation>
        <location evidence="1">Nucleus</location>
    </subcellularLocation>
</comment>
<comment type="caution">
    <text evidence="7">The sequence shown here is derived from an EMBL/GenBank/DDBJ whole genome shotgun (WGS) entry which is preliminary data.</text>
</comment>
<comment type="similarity">
    <text evidence="2">Belongs to the NASP family.</text>
</comment>